<dbReference type="InterPro" id="IPR007319">
    <property type="entry name" value="WDR36/Utp21_C"/>
</dbReference>
<reference evidence="6" key="1">
    <citation type="submission" date="2020-06" db="EMBL/GenBank/DDBJ databases">
        <title>WGS assembly of Ceratodon purpureus strain R40.</title>
        <authorList>
            <person name="Carey S.B."/>
            <person name="Jenkins J."/>
            <person name="Shu S."/>
            <person name="Lovell J.T."/>
            <person name="Sreedasyam A."/>
            <person name="Maumus F."/>
            <person name="Tiley G.P."/>
            <person name="Fernandez-Pozo N."/>
            <person name="Barry K."/>
            <person name="Chen C."/>
            <person name="Wang M."/>
            <person name="Lipzen A."/>
            <person name="Daum C."/>
            <person name="Saski C.A."/>
            <person name="Payton A.C."/>
            <person name="Mcbreen J.C."/>
            <person name="Conrad R.E."/>
            <person name="Kollar L.M."/>
            <person name="Olsson S."/>
            <person name="Huttunen S."/>
            <person name="Landis J.B."/>
            <person name="Wickett N.J."/>
            <person name="Johnson M.G."/>
            <person name="Rensing S.A."/>
            <person name="Grimwood J."/>
            <person name="Schmutz J."/>
            <person name="Mcdaniel S.F."/>
        </authorList>
    </citation>
    <scope>NUCLEOTIDE SEQUENCE</scope>
    <source>
        <strain evidence="6">R40</strain>
    </source>
</reference>
<evidence type="ECO:0000256" key="1">
    <source>
        <dbReference type="ARBA" id="ARBA00022574"/>
    </source>
</evidence>
<feature type="repeat" description="WD" evidence="3">
    <location>
        <begin position="270"/>
        <end position="301"/>
    </location>
</feature>
<dbReference type="InterPro" id="IPR036322">
    <property type="entry name" value="WD40_repeat_dom_sf"/>
</dbReference>
<dbReference type="SUPFAM" id="SSF50978">
    <property type="entry name" value="WD40 repeat-like"/>
    <property type="match status" value="2"/>
</dbReference>
<dbReference type="Pfam" id="PF25171">
    <property type="entry name" value="Beta-prop_WDR36-Utp21_1st"/>
    <property type="match status" value="1"/>
</dbReference>
<proteinExistence type="predicted"/>
<name>A0A8T0H3F4_CERPU</name>
<feature type="domain" description="WDR36/Utp21 C-terminal" evidence="4">
    <location>
        <begin position="705"/>
        <end position="919"/>
    </location>
</feature>
<evidence type="ECO:0000313" key="6">
    <source>
        <dbReference type="EMBL" id="KAG0564859.1"/>
    </source>
</evidence>
<sequence>MVGMFEPFRALGYITDSTPFAVQRRGAENFVTVSVGNAFQVFNCAKLTLVFVGPQLPKKIQALVTLRDFTYVATGFDVVVFRRAHQVARWSAHMIKLTLLLEFGQQILSIDASGRLCVWEAFETASGEEGVEVKPVREWQFRESFTPTCIMHPDTYLNKVLIGSEEGPLQLWNTKTCSLVHEFKGWNSPVRCCTASPALDIVAVGCANGKIYVHNLRYDETVVSFTHTGRGPVTALSFRTDGQPFLAAGGTTGVISIWNLEKRKLQAVVEDAHISEISSLQFLASEPVLLSGGADNSLKMWIFDTSDGEGRLLRFRNGHSAPPTCVRYYGNGRHILSAGQDRSFRVFSTIQDQQSRELSQGHLQKRARSAHIKEEELKLPPVIAFDAVEIRERDWSNIVTCHMDSTAAYSWRLQKFAVGEHILRPSSDAPTPIKSCTIAASGDVVVLGTEGGRIEKFNLQSGLHRGIYEDPAIGRLHAHNGAVNGLASDSTNTLLTSGGYDGVLKVWDFKNRILKSTLQVGSPVGKMTAHRGNGLIAVAADDKVLRVFDVVAGRLVRRFPGHTDRITDMCFSEDGKLLLSSSMDFTIRVWDVIAAKQVDAMQLGTAVTALSLSPGMDMLATSHVNRNGIYMWANRLMYSGVEDLTTKASEGVRVVSMPTVGLSKEDEVDEDAEEVPEVAAVEVSTRGTMDIDGEIPAMKGPSIPHLVTLTLLPKTQWKGLINLDIIKVRNKPIAPPKKPEKAPFFLPTMPTLSGDPIFIAPGEDGLNKSAVEGGSKTVSRGSGKSEHVDFQSVFLELLYSCAESKNYTSLVDHLKSISPSEVDATLRMMQIVDEDASAHPEELQEISMVMDFLLAELVMMQNFQFIQALLQVFLKVHADTIVSQDALKEKARSLWEQQRKTWQRLDNTFQKVRCTVNFVSNMHG</sequence>
<keyword evidence="7" id="KW-1185">Reference proteome</keyword>
<comment type="caution">
    <text evidence="6">The sequence shown here is derived from an EMBL/GenBank/DDBJ whole genome shotgun (WGS) entry which is preliminary data.</text>
</comment>
<dbReference type="GO" id="GO:0034388">
    <property type="term" value="C:Pwp2p-containing subcomplex of 90S preribosome"/>
    <property type="evidence" value="ECO:0007669"/>
    <property type="project" value="TreeGrafter"/>
</dbReference>
<feature type="domain" description="WDR36/Utp21 N-terminal" evidence="5">
    <location>
        <begin position="31"/>
        <end position="304"/>
    </location>
</feature>
<evidence type="ECO:0000313" key="7">
    <source>
        <dbReference type="Proteomes" id="UP000822688"/>
    </source>
</evidence>
<protein>
    <submittedName>
        <fullName evidence="6">Uncharacterized protein</fullName>
    </submittedName>
</protein>
<dbReference type="SMART" id="SM00320">
    <property type="entry name" value="WD40"/>
    <property type="match status" value="8"/>
</dbReference>
<dbReference type="EMBL" id="CM026429">
    <property type="protein sequence ID" value="KAG0564859.1"/>
    <property type="molecule type" value="Genomic_DNA"/>
</dbReference>
<evidence type="ECO:0000259" key="5">
    <source>
        <dbReference type="Pfam" id="PF25171"/>
    </source>
</evidence>
<dbReference type="PROSITE" id="PS00678">
    <property type="entry name" value="WD_REPEATS_1"/>
    <property type="match status" value="2"/>
</dbReference>
<feature type="repeat" description="WD" evidence="3">
    <location>
        <begin position="476"/>
        <end position="517"/>
    </location>
</feature>
<evidence type="ECO:0000256" key="3">
    <source>
        <dbReference type="PROSITE-ProRule" id="PRU00221"/>
    </source>
</evidence>
<dbReference type="Gene3D" id="2.130.10.10">
    <property type="entry name" value="YVTN repeat-like/Quinoprotein amine dehydrogenase"/>
    <property type="match status" value="2"/>
</dbReference>
<keyword evidence="1 3" id="KW-0853">WD repeat</keyword>
<dbReference type="Pfam" id="PF04192">
    <property type="entry name" value="Utp21"/>
    <property type="match status" value="1"/>
</dbReference>
<organism evidence="6 7">
    <name type="scientific">Ceratodon purpureus</name>
    <name type="common">Fire moss</name>
    <name type="synonym">Dicranum purpureum</name>
    <dbReference type="NCBI Taxonomy" id="3225"/>
    <lineage>
        <taxon>Eukaryota</taxon>
        <taxon>Viridiplantae</taxon>
        <taxon>Streptophyta</taxon>
        <taxon>Embryophyta</taxon>
        <taxon>Bryophyta</taxon>
        <taxon>Bryophytina</taxon>
        <taxon>Bryopsida</taxon>
        <taxon>Dicranidae</taxon>
        <taxon>Pseudoditrichales</taxon>
        <taxon>Ditrichaceae</taxon>
        <taxon>Ceratodon</taxon>
    </lineage>
</organism>
<dbReference type="PANTHER" id="PTHR22840">
    <property type="entry name" value="WD REPEAT-CONTAINING PROTEIN 36"/>
    <property type="match status" value="1"/>
</dbReference>
<dbReference type="FunFam" id="2.130.10.10:FF:000200">
    <property type="entry name" value="U3 small nucleolar RNA-associated protein 21"/>
    <property type="match status" value="1"/>
</dbReference>
<dbReference type="GO" id="GO:0032040">
    <property type="term" value="C:small-subunit processome"/>
    <property type="evidence" value="ECO:0007669"/>
    <property type="project" value="InterPro"/>
</dbReference>
<dbReference type="Pfam" id="PF25168">
    <property type="entry name" value="Beta-prop_WDR36-Utp21_2nd"/>
    <property type="match status" value="1"/>
</dbReference>
<dbReference type="OrthoDB" id="10250769at2759"/>
<dbReference type="InterPro" id="IPR019775">
    <property type="entry name" value="WD40_repeat_CS"/>
</dbReference>
<dbReference type="PROSITE" id="PS50082">
    <property type="entry name" value="WD_REPEATS_2"/>
    <property type="match status" value="3"/>
</dbReference>
<dbReference type="AlphaFoldDB" id="A0A8T0H3F4"/>
<gene>
    <name evidence="6" type="ORF">KC19_8G145700</name>
</gene>
<dbReference type="InterPro" id="IPR059157">
    <property type="entry name" value="WDR36-Utp21_N"/>
</dbReference>
<dbReference type="FunFam" id="2.130.10.10:FF:000109">
    <property type="entry name" value="WD repeat domain 36"/>
    <property type="match status" value="1"/>
</dbReference>
<dbReference type="InterPro" id="IPR015943">
    <property type="entry name" value="WD40/YVTN_repeat-like_dom_sf"/>
</dbReference>
<dbReference type="PROSITE" id="PS50294">
    <property type="entry name" value="WD_REPEATS_REGION"/>
    <property type="match status" value="3"/>
</dbReference>
<feature type="repeat" description="WD" evidence="3">
    <location>
        <begin position="559"/>
        <end position="600"/>
    </location>
</feature>
<accession>A0A8T0H3F4</accession>
<dbReference type="CDD" id="cd00200">
    <property type="entry name" value="WD40"/>
    <property type="match status" value="1"/>
</dbReference>
<dbReference type="InterPro" id="IPR001680">
    <property type="entry name" value="WD40_rpt"/>
</dbReference>
<evidence type="ECO:0000259" key="4">
    <source>
        <dbReference type="Pfam" id="PF04192"/>
    </source>
</evidence>
<evidence type="ECO:0000256" key="2">
    <source>
        <dbReference type="ARBA" id="ARBA00022737"/>
    </source>
</evidence>
<dbReference type="Proteomes" id="UP000822688">
    <property type="component" value="Chromosome 8"/>
</dbReference>
<keyword evidence="2" id="KW-0677">Repeat</keyword>
<dbReference type="GO" id="GO:0006364">
    <property type="term" value="P:rRNA processing"/>
    <property type="evidence" value="ECO:0007669"/>
    <property type="project" value="InterPro"/>
</dbReference>
<dbReference type="PANTHER" id="PTHR22840:SF12">
    <property type="entry name" value="WD REPEAT-CONTAINING PROTEIN 36"/>
    <property type="match status" value="1"/>
</dbReference>